<evidence type="ECO:0000313" key="3">
    <source>
        <dbReference type="Proteomes" id="UP000270224"/>
    </source>
</evidence>
<dbReference type="AlphaFoldDB" id="A0A3N0X219"/>
<dbReference type="RefSeq" id="WP_123264442.1">
    <property type="nucleotide sequence ID" value="NZ_RJUG01000001.1"/>
</dbReference>
<dbReference type="InterPro" id="IPR053147">
    <property type="entry name" value="Hsp_HslJ-like"/>
</dbReference>
<dbReference type="PANTHER" id="PTHR35535:SF2">
    <property type="entry name" value="DUF306 DOMAIN-CONTAINING PROTEIN"/>
    <property type="match status" value="1"/>
</dbReference>
<proteinExistence type="predicted"/>
<protein>
    <submittedName>
        <fullName evidence="2">META domain-containing protein</fullName>
    </submittedName>
</protein>
<dbReference type="InterPro" id="IPR005184">
    <property type="entry name" value="DUF306_Meta_HslJ"/>
</dbReference>
<dbReference type="InterPro" id="IPR038670">
    <property type="entry name" value="HslJ-like_sf"/>
</dbReference>
<dbReference type="PANTHER" id="PTHR35535">
    <property type="entry name" value="HEAT SHOCK PROTEIN HSLJ"/>
    <property type="match status" value="1"/>
</dbReference>
<dbReference type="EMBL" id="RJUG01000001">
    <property type="protein sequence ID" value="ROI10349.1"/>
    <property type="molecule type" value="Genomic_DNA"/>
</dbReference>
<dbReference type="Pfam" id="PF03724">
    <property type="entry name" value="META"/>
    <property type="match status" value="1"/>
</dbReference>
<feature type="domain" description="DUF306" evidence="1">
    <location>
        <begin position="44"/>
        <end position="137"/>
    </location>
</feature>
<dbReference type="OrthoDB" id="880459at2"/>
<dbReference type="PROSITE" id="PS51257">
    <property type="entry name" value="PROKAR_LIPOPROTEIN"/>
    <property type="match status" value="1"/>
</dbReference>
<dbReference type="Proteomes" id="UP000270224">
    <property type="component" value="Unassembled WGS sequence"/>
</dbReference>
<name>A0A3N0X219_9FLAO</name>
<dbReference type="Gene3D" id="2.40.128.270">
    <property type="match status" value="1"/>
</dbReference>
<comment type="caution">
    <text evidence="2">The sequence shown here is derived from an EMBL/GenBank/DDBJ whole genome shotgun (WGS) entry which is preliminary data.</text>
</comment>
<sequence length="146" mass="15866">MKAFQNFSAVQVVKQVTLALAFSATVASCTTMSSTRSKVGTTQANITNTKWTLADDVKGKKPTLNIESGKITGNGGCNSYFATLMLDPTVGNFSTKDIGSTKMMCDNMSVENNFFSMLGETTKYVVNGNTLELYKDNLLLLKFTKQ</sequence>
<reference evidence="3" key="1">
    <citation type="submission" date="2018-11" db="EMBL/GenBank/DDBJ databases">
        <title>Proposal to divide the Flavobacteriaceae and reorganize its genera based on Amino Acid Identity values calculated from whole genome sequences.</title>
        <authorList>
            <person name="Nicholson A.C."/>
            <person name="Gulvik C.A."/>
            <person name="Whitney A.M."/>
            <person name="Humrighouse B.W."/>
            <person name="Bell M."/>
            <person name="Holmens B."/>
            <person name="Steigerwalt A."/>
            <person name="Villarma A."/>
            <person name="Sheth M."/>
            <person name="Batra D."/>
            <person name="Pryor J."/>
            <person name="Bernardet J.-F."/>
            <person name="Hugo C."/>
            <person name="Kampfer P."/>
            <person name="Newman J."/>
            <person name="Mcquiston J.R."/>
        </authorList>
    </citation>
    <scope>NUCLEOTIDE SEQUENCE [LARGE SCALE GENOMIC DNA]</scope>
    <source>
        <strain evidence="3">H3056</strain>
    </source>
</reference>
<gene>
    <name evidence="2" type="ORF">EGI11_00095</name>
</gene>
<organism evidence="2 3">
    <name type="scientific">Kaistella daneshvariae</name>
    <dbReference type="NCBI Taxonomy" id="2487074"/>
    <lineage>
        <taxon>Bacteria</taxon>
        <taxon>Pseudomonadati</taxon>
        <taxon>Bacteroidota</taxon>
        <taxon>Flavobacteriia</taxon>
        <taxon>Flavobacteriales</taxon>
        <taxon>Weeksellaceae</taxon>
        <taxon>Chryseobacterium group</taxon>
        <taxon>Kaistella</taxon>
    </lineage>
</organism>
<accession>A0A3N0X219</accession>
<evidence type="ECO:0000313" key="2">
    <source>
        <dbReference type="EMBL" id="ROI10349.1"/>
    </source>
</evidence>
<evidence type="ECO:0000259" key="1">
    <source>
        <dbReference type="Pfam" id="PF03724"/>
    </source>
</evidence>